<proteinExistence type="inferred from homology"/>
<keyword evidence="3" id="KW-1185">Reference proteome</keyword>
<dbReference type="SUPFAM" id="SSF52096">
    <property type="entry name" value="ClpP/crotonase"/>
    <property type="match status" value="1"/>
</dbReference>
<dbReference type="CDD" id="cd06558">
    <property type="entry name" value="crotonase-like"/>
    <property type="match status" value="1"/>
</dbReference>
<gene>
    <name evidence="2" type="ORF">AM2010_378</name>
</gene>
<evidence type="ECO:0000313" key="2">
    <source>
        <dbReference type="EMBL" id="AKM06466.1"/>
    </source>
</evidence>
<name>A0A0G3X757_9SPHN</name>
<dbReference type="InterPro" id="IPR029045">
    <property type="entry name" value="ClpP/crotonase-like_dom_sf"/>
</dbReference>
<dbReference type="Gene3D" id="3.90.226.10">
    <property type="entry name" value="2-enoyl-CoA Hydratase, Chain A, domain 1"/>
    <property type="match status" value="1"/>
</dbReference>
<evidence type="ECO:0000313" key="3">
    <source>
        <dbReference type="Proteomes" id="UP000037643"/>
    </source>
</evidence>
<dbReference type="EMBL" id="CP011805">
    <property type="protein sequence ID" value="AKM06466.1"/>
    <property type="molecule type" value="Genomic_DNA"/>
</dbReference>
<dbReference type="AlphaFoldDB" id="A0A0G3X757"/>
<dbReference type="PANTHER" id="PTHR43684:SF4">
    <property type="entry name" value="ENOYL-COA HYDRATASE_ISOMERASE FAMILY PROTEIN (AFU_ORTHOLOGUE AFUA_1G01890)"/>
    <property type="match status" value="1"/>
</dbReference>
<evidence type="ECO:0000256" key="1">
    <source>
        <dbReference type="ARBA" id="ARBA00005254"/>
    </source>
</evidence>
<dbReference type="KEGG" id="amx:AM2010_378"/>
<dbReference type="OrthoDB" id="9802898at2"/>
<dbReference type="PANTHER" id="PTHR43684">
    <property type="match status" value="1"/>
</dbReference>
<dbReference type="RefSeq" id="WP_047805630.1">
    <property type="nucleotide sequence ID" value="NZ_CP011805.1"/>
</dbReference>
<dbReference type="Pfam" id="PF00378">
    <property type="entry name" value="ECH_1"/>
    <property type="match status" value="1"/>
</dbReference>
<dbReference type="InterPro" id="IPR051053">
    <property type="entry name" value="ECH/Chromodomain_protein"/>
</dbReference>
<sequence length="290" mass="31688">MSGYSQIGLDIDEGIATITLDRPEKMNAFTRTMMGEIVDAMDFIDGDDAVRAVIFTGAGDRAFCAGADLTPEDGAKPFASQQPVEDLSDPVVRDGGGRLTLRLFNATKPLIAACNGVAVGVGATMQLPMDIRLASDTARYGFVFARRGIVPEACSSWFLPRLVGMQQALEWTYTGRIFDAQAAHDAGLVRSVHPADKLMGEARALAREIADNTSPVSIALTRAMMWRLSAADHPMHAHRVDSRAIYSMARTADAAEGVASFLEKRPPEFPMKPSRDMPAFYPWWDEPEYR</sequence>
<keyword evidence="2" id="KW-0413">Isomerase</keyword>
<accession>A0A0G3X757</accession>
<dbReference type="Proteomes" id="UP000037643">
    <property type="component" value="Chromosome"/>
</dbReference>
<dbReference type="NCBIfam" id="NF006109">
    <property type="entry name" value="PRK08260.1"/>
    <property type="match status" value="1"/>
</dbReference>
<reference evidence="2 3" key="1">
    <citation type="submission" date="2015-06" db="EMBL/GenBank/DDBJ databases">
        <authorList>
            <person name="Kim K.M."/>
        </authorList>
    </citation>
    <scope>NUCLEOTIDE SEQUENCE [LARGE SCALE GENOMIC DNA]</scope>
    <source>
        <strain evidence="2 3">KCTC 22370</strain>
    </source>
</reference>
<organism evidence="2 3">
    <name type="scientific">Pelagerythrobacter marensis</name>
    <dbReference type="NCBI Taxonomy" id="543877"/>
    <lineage>
        <taxon>Bacteria</taxon>
        <taxon>Pseudomonadati</taxon>
        <taxon>Pseudomonadota</taxon>
        <taxon>Alphaproteobacteria</taxon>
        <taxon>Sphingomonadales</taxon>
        <taxon>Erythrobacteraceae</taxon>
        <taxon>Pelagerythrobacter</taxon>
    </lineage>
</organism>
<dbReference type="STRING" id="543877.AM2010_378"/>
<dbReference type="PATRIC" id="fig|543877.4.peg.381"/>
<protein>
    <submittedName>
        <fullName evidence="2">Enoyl-CoA hydratase/isomerase family protein</fullName>
    </submittedName>
</protein>
<comment type="similarity">
    <text evidence="1">Belongs to the enoyl-CoA hydratase/isomerase family.</text>
</comment>
<dbReference type="GO" id="GO:0016853">
    <property type="term" value="F:isomerase activity"/>
    <property type="evidence" value="ECO:0007669"/>
    <property type="project" value="UniProtKB-KW"/>
</dbReference>
<dbReference type="InterPro" id="IPR001753">
    <property type="entry name" value="Enoyl-CoA_hydra/iso"/>
</dbReference>